<name>A0A5B7WTI5_9MICC</name>
<evidence type="ECO:0000256" key="1">
    <source>
        <dbReference type="ARBA" id="ARBA00009986"/>
    </source>
</evidence>
<dbReference type="PROSITE" id="PS00070">
    <property type="entry name" value="ALDEHYDE_DEHYDR_CYS"/>
    <property type="match status" value="1"/>
</dbReference>
<evidence type="ECO:0000256" key="3">
    <source>
        <dbReference type="ARBA" id="ARBA00023027"/>
    </source>
</evidence>
<keyword evidence="2 5" id="KW-0560">Oxidoreductase</keyword>
<dbReference type="Pfam" id="PF00171">
    <property type="entry name" value="Aldedh"/>
    <property type="match status" value="1"/>
</dbReference>
<dbReference type="AlphaFoldDB" id="A0A5B7WTI5"/>
<organism evidence="7 8">
    <name type="scientific">Glutamicibacter creatinolyticus</name>
    <dbReference type="NCBI Taxonomy" id="162496"/>
    <lineage>
        <taxon>Bacteria</taxon>
        <taxon>Bacillati</taxon>
        <taxon>Actinomycetota</taxon>
        <taxon>Actinomycetes</taxon>
        <taxon>Micrococcales</taxon>
        <taxon>Micrococcaceae</taxon>
        <taxon>Glutamicibacter</taxon>
    </lineage>
</organism>
<dbReference type="SUPFAM" id="SSF53720">
    <property type="entry name" value="ALDH-like"/>
    <property type="match status" value="1"/>
</dbReference>
<gene>
    <name evidence="7" type="ORF">GcLGCM259_0579</name>
</gene>
<evidence type="ECO:0000313" key="8">
    <source>
        <dbReference type="Proteomes" id="UP000307000"/>
    </source>
</evidence>
<dbReference type="GO" id="GO:0016620">
    <property type="term" value="F:oxidoreductase activity, acting on the aldehyde or oxo group of donors, NAD or NADP as acceptor"/>
    <property type="evidence" value="ECO:0007669"/>
    <property type="project" value="InterPro"/>
</dbReference>
<sequence length="497" mass="52799">MTEPHTLTSPQFLDQLPSELFIGGQWREGTSQRTLRTTNPFDDTLLAEIRQASTADVDAAYQAAADAQPGWASLPPAKRSAVLGKAADYLQEHFEQVLQLLVAESGSSHLKANIELSGTIAAIREAATFPTRVHGKILPSNAPGKENRVYREPVGVVAVISPWNFPLLLSARSVAPALALGNTVVLKPASDTPLTGALVLAKAFETAGLAAGALNTVIGSGSEIGDHVVTHPTPSLVSFTGSTPVGQNVGKLAIAGERMKRVSLELGGNAPFVVLSDADLDQAVKAAALGKFLHQGQICMAINRIIVEDAVYDEFVERFAAQVKELKYGDAADPATLVGPIINDSQLAGLRGKIDTAREQGARPVVAGPITGRVIAPHVFAEVTSDMELFREEIFGPVVGITRAADEAEALRLANDTEFGLSSAVFTSDIERGVRFARGIKAGMTHINDITANDEPHVMFGGEKNSGLGRFNGEWAIEEFTTDHWIGVQGTAKKYPF</sequence>
<feature type="active site" evidence="4">
    <location>
        <position position="265"/>
    </location>
</feature>
<proteinExistence type="inferred from homology"/>
<dbReference type="InterPro" id="IPR015590">
    <property type="entry name" value="Aldehyde_DH_dom"/>
</dbReference>
<feature type="domain" description="Aldehyde dehydrogenase" evidence="6">
    <location>
        <begin position="26"/>
        <end position="485"/>
    </location>
</feature>
<dbReference type="PANTHER" id="PTHR42986:SF1">
    <property type="entry name" value="BENZALDEHYDE DEHYDROGENASE YFMT"/>
    <property type="match status" value="1"/>
</dbReference>
<accession>A0A5B7WTI5</accession>
<protein>
    <submittedName>
        <fullName evidence="7">Aldehyde dehydrogenase family protein</fullName>
    </submittedName>
</protein>
<dbReference type="FunFam" id="3.40.309.10:FF:000009">
    <property type="entry name" value="Aldehyde dehydrogenase A"/>
    <property type="match status" value="1"/>
</dbReference>
<dbReference type="InterPro" id="IPR016160">
    <property type="entry name" value="Ald_DH_CS_CYS"/>
</dbReference>
<dbReference type="InterPro" id="IPR016163">
    <property type="entry name" value="Ald_DH_C"/>
</dbReference>
<keyword evidence="3" id="KW-0520">NAD</keyword>
<dbReference type="Gene3D" id="3.40.605.10">
    <property type="entry name" value="Aldehyde Dehydrogenase, Chain A, domain 1"/>
    <property type="match status" value="1"/>
</dbReference>
<dbReference type="KEGG" id="gcr:GcLGCM259_0579"/>
<evidence type="ECO:0000256" key="2">
    <source>
        <dbReference type="ARBA" id="ARBA00023002"/>
    </source>
</evidence>
<dbReference type="CDD" id="cd07151">
    <property type="entry name" value="ALDH_HBenzADH"/>
    <property type="match status" value="1"/>
</dbReference>
<dbReference type="Proteomes" id="UP000307000">
    <property type="component" value="Chromosome"/>
</dbReference>
<comment type="similarity">
    <text evidence="1 5">Belongs to the aldehyde dehydrogenase family.</text>
</comment>
<evidence type="ECO:0000313" key="7">
    <source>
        <dbReference type="EMBL" id="QCY46343.1"/>
    </source>
</evidence>
<dbReference type="PROSITE" id="PS00687">
    <property type="entry name" value="ALDEHYDE_DEHYDR_GLU"/>
    <property type="match status" value="1"/>
</dbReference>
<evidence type="ECO:0000259" key="6">
    <source>
        <dbReference type="Pfam" id="PF00171"/>
    </source>
</evidence>
<evidence type="ECO:0000256" key="5">
    <source>
        <dbReference type="RuleBase" id="RU003345"/>
    </source>
</evidence>
<dbReference type="EMBL" id="CP034412">
    <property type="protein sequence ID" value="QCY46343.1"/>
    <property type="molecule type" value="Genomic_DNA"/>
</dbReference>
<dbReference type="FunFam" id="3.40.605.10:FF:000007">
    <property type="entry name" value="NAD/NADP-dependent betaine aldehyde dehydrogenase"/>
    <property type="match status" value="1"/>
</dbReference>
<dbReference type="Gene3D" id="3.40.309.10">
    <property type="entry name" value="Aldehyde Dehydrogenase, Chain A, domain 2"/>
    <property type="match status" value="1"/>
</dbReference>
<evidence type="ECO:0000256" key="4">
    <source>
        <dbReference type="PROSITE-ProRule" id="PRU10007"/>
    </source>
</evidence>
<dbReference type="InterPro" id="IPR029510">
    <property type="entry name" value="Ald_DH_CS_GLU"/>
</dbReference>
<dbReference type="RefSeq" id="WP_138925714.1">
    <property type="nucleotide sequence ID" value="NZ_CP034412.1"/>
</dbReference>
<dbReference type="PANTHER" id="PTHR42986">
    <property type="entry name" value="BENZALDEHYDE DEHYDROGENASE YFMT"/>
    <property type="match status" value="1"/>
</dbReference>
<dbReference type="InterPro" id="IPR016161">
    <property type="entry name" value="Ald_DH/histidinol_DH"/>
</dbReference>
<reference evidence="7 8" key="1">
    <citation type="submission" date="2018-12" db="EMBL/GenBank/DDBJ databases">
        <title>Complete Genome Sequence of Glutamicibacter creatinolyticus strain LGCM259,isolated from an abscess of a 12-year-old mare in Italy.</title>
        <authorList>
            <person name="Santos R.G."/>
            <person name="Silva A.L."/>
            <person name="Seyffert N."/>
            <person name="Castro T.L.P."/>
            <person name="Attili A.R."/>
            <person name="Rifici C."/>
            <person name="Mazzullo G."/>
            <person name="Brenig B."/>
            <person name="Venanzi F."/>
            <person name="Azevedo V."/>
        </authorList>
    </citation>
    <scope>NUCLEOTIDE SEQUENCE [LARGE SCALE GENOMIC DNA]</scope>
    <source>
        <strain evidence="7 8">LGCM 259</strain>
    </source>
</reference>
<dbReference type="InterPro" id="IPR016162">
    <property type="entry name" value="Ald_DH_N"/>
</dbReference>
<keyword evidence="8" id="KW-1185">Reference proteome</keyword>